<evidence type="ECO:0000313" key="2">
    <source>
        <dbReference type="EMBL" id="CAE21017.1"/>
    </source>
</evidence>
<dbReference type="eggNOG" id="ENOG5031CH8">
    <property type="taxonomic scope" value="Bacteria"/>
</dbReference>
<dbReference type="KEGG" id="pmt:PMT_0842"/>
<accession>Q7V7A8</accession>
<dbReference type="AlphaFoldDB" id="Q7V7A8"/>
<evidence type="ECO:0000313" key="3">
    <source>
        <dbReference type="Proteomes" id="UP000001423"/>
    </source>
</evidence>
<gene>
    <name evidence="2" type="ordered locus">PMT_0842</name>
</gene>
<keyword evidence="3" id="KW-1185">Reference proteome</keyword>
<sequence length="216" mass="25879">MPLYCCALPFTRWGVLEITFSSTTVFQQRRRLSRLTPPPRQASMLLRPKFQRARITEPFSNKIFCMTRINLVKPSELSDQHLVAEYREIFMVGSALQRSLKSKNWQRTKEQLPKEFTLNIGHVKFFYNKGKYLHKRYLDLIKEMKCRGMRPDPERQFKKEQWPSDLYKDWEPNAKDIELIRKRIKEKINQKPTWYRWTKNQDGDSPGNTSESGFLL</sequence>
<dbReference type="InterPro" id="IPR024796">
    <property type="entry name" value="T4_endonuc_V"/>
</dbReference>
<dbReference type="HOGENOM" id="CLU_1276691_0_0_3"/>
<dbReference type="SUPFAM" id="SSF47077">
    <property type="entry name" value="T4 endonuclease V"/>
    <property type="match status" value="1"/>
</dbReference>
<dbReference type="Proteomes" id="UP000001423">
    <property type="component" value="Chromosome"/>
</dbReference>
<dbReference type="InterPro" id="IPR004260">
    <property type="entry name" value="Pyr-dimer_DNA_glycosylase"/>
</dbReference>
<proteinExistence type="predicted"/>
<dbReference type="EMBL" id="BX548175">
    <property type="protein sequence ID" value="CAE21017.1"/>
    <property type="molecule type" value="Genomic_DNA"/>
</dbReference>
<feature type="compositionally biased region" description="Polar residues" evidence="1">
    <location>
        <begin position="206"/>
        <end position="216"/>
    </location>
</feature>
<dbReference type="Gene3D" id="1.10.440.10">
    <property type="entry name" value="T4 endonuclease V"/>
    <property type="match status" value="1"/>
</dbReference>
<reference evidence="2 3" key="1">
    <citation type="journal article" date="2003" name="Nature">
        <title>Genome divergence in two Prochlorococcus ecotypes reflects oceanic niche differentiation.</title>
        <authorList>
            <person name="Rocap G."/>
            <person name="Larimer F.W."/>
            <person name="Lamerdin J.E."/>
            <person name="Malfatti S."/>
            <person name="Chain P."/>
            <person name="Ahlgren N.A."/>
            <person name="Arellano A."/>
            <person name="Coleman M."/>
            <person name="Hauser L."/>
            <person name="Hess W.R."/>
            <person name="Johnson Z.I."/>
            <person name="Land M.L."/>
            <person name="Lindell D."/>
            <person name="Post A.F."/>
            <person name="Regala W."/>
            <person name="Shah M."/>
            <person name="Shaw S.L."/>
            <person name="Steglich C."/>
            <person name="Sullivan M.B."/>
            <person name="Ting C.S."/>
            <person name="Tolonen A."/>
            <person name="Webb E.A."/>
            <person name="Zinser E.R."/>
            <person name="Chisholm S.W."/>
        </authorList>
    </citation>
    <scope>NUCLEOTIDE SEQUENCE [LARGE SCALE GENOMIC DNA]</scope>
    <source>
        <strain evidence="3">MIT 9313</strain>
    </source>
</reference>
<protein>
    <submittedName>
        <fullName evidence="2">Pyrimidine dimer DNA glycosylase</fullName>
    </submittedName>
</protein>
<feature type="region of interest" description="Disordered" evidence="1">
    <location>
        <begin position="196"/>
        <end position="216"/>
    </location>
</feature>
<evidence type="ECO:0000256" key="1">
    <source>
        <dbReference type="SAM" id="MobiDB-lite"/>
    </source>
</evidence>
<name>Q7V7A8_PROMM</name>
<dbReference type="Pfam" id="PF03013">
    <property type="entry name" value="Pyr_excise"/>
    <property type="match status" value="1"/>
</dbReference>
<organism evidence="2 3">
    <name type="scientific">Prochlorococcus marinus (strain MIT 9313)</name>
    <dbReference type="NCBI Taxonomy" id="74547"/>
    <lineage>
        <taxon>Bacteria</taxon>
        <taxon>Bacillati</taxon>
        <taxon>Cyanobacteriota</taxon>
        <taxon>Cyanophyceae</taxon>
        <taxon>Synechococcales</taxon>
        <taxon>Prochlorococcaceae</taxon>
        <taxon>Prochlorococcus</taxon>
    </lineage>
</organism>